<dbReference type="PANTHER" id="PTHR19879:SF9">
    <property type="entry name" value="TRANSCRIPTION INITIATION FACTOR TFIID SUBUNIT 5"/>
    <property type="match status" value="1"/>
</dbReference>
<dbReference type="PROSITE" id="PS50104">
    <property type="entry name" value="TIR"/>
    <property type="match status" value="3"/>
</dbReference>
<dbReference type="InterPro" id="IPR015943">
    <property type="entry name" value="WD40/YVTN_repeat-like_dom_sf"/>
</dbReference>
<dbReference type="Pfam" id="PF00400">
    <property type="entry name" value="WD40"/>
    <property type="match status" value="9"/>
</dbReference>
<feature type="domain" description="TIR" evidence="4">
    <location>
        <begin position="3"/>
        <end position="131"/>
    </location>
</feature>
<feature type="repeat" description="WD" evidence="3">
    <location>
        <begin position="967"/>
        <end position="1001"/>
    </location>
</feature>
<dbReference type="CDD" id="cd00200">
    <property type="entry name" value="WD40"/>
    <property type="match status" value="2"/>
</dbReference>
<feature type="repeat" description="WD" evidence="3">
    <location>
        <begin position="802"/>
        <end position="834"/>
    </location>
</feature>
<dbReference type="PRINTS" id="PR00320">
    <property type="entry name" value="GPROTEINBRPT"/>
</dbReference>
<keyword evidence="2" id="KW-0677">Repeat</keyword>
<feature type="repeat" description="WD" evidence="3">
    <location>
        <begin position="722"/>
        <end position="754"/>
    </location>
</feature>
<feature type="domain" description="TIR" evidence="4">
    <location>
        <begin position="410"/>
        <end position="567"/>
    </location>
</feature>
<protein>
    <submittedName>
        <fullName evidence="5">TIR domain-containing protein</fullName>
    </submittedName>
</protein>
<gene>
    <name evidence="5" type="ORF">NC998_28330</name>
</gene>
<dbReference type="EMBL" id="JAMPKM010000056">
    <property type="protein sequence ID" value="MEP0820989.1"/>
    <property type="molecule type" value="Genomic_DNA"/>
</dbReference>
<dbReference type="Gene3D" id="2.130.10.10">
    <property type="entry name" value="YVTN repeat-like/Quinoprotein amine dehydrogenase"/>
    <property type="match status" value="3"/>
</dbReference>
<evidence type="ECO:0000256" key="2">
    <source>
        <dbReference type="ARBA" id="ARBA00022737"/>
    </source>
</evidence>
<comment type="caution">
    <text evidence="5">The sequence shown here is derived from an EMBL/GenBank/DDBJ whole genome shotgun (WGS) entry which is preliminary data.</text>
</comment>
<dbReference type="InterPro" id="IPR019775">
    <property type="entry name" value="WD40_repeat_CS"/>
</dbReference>
<feature type="repeat" description="WD" evidence="3">
    <location>
        <begin position="762"/>
        <end position="794"/>
    </location>
</feature>
<keyword evidence="6" id="KW-1185">Reference proteome</keyword>
<keyword evidence="1 3" id="KW-0853">WD repeat</keyword>
<accession>A0ABV0JGR8</accession>
<feature type="repeat" description="WD" evidence="3">
    <location>
        <begin position="1205"/>
        <end position="1246"/>
    </location>
</feature>
<organism evidence="5 6">
    <name type="scientific">Trichocoleus desertorum GB2-A4</name>
    <dbReference type="NCBI Taxonomy" id="2933944"/>
    <lineage>
        <taxon>Bacteria</taxon>
        <taxon>Bacillati</taxon>
        <taxon>Cyanobacteriota</taxon>
        <taxon>Cyanophyceae</taxon>
        <taxon>Leptolyngbyales</taxon>
        <taxon>Trichocoleusaceae</taxon>
        <taxon>Trichocoleus</taxon>
    </lineage>
</organism>
<evidence type="ECO:0000313" key="5">
    <source>
        <dbReference type="EMBL" id="MEP0820989.1"/>
    </source>
</evidence>
<dbReference type="RefSeq" id="WP_190431012.1">
    <property type="nucleotide sequence ID" value="NZ_JAMPKM010000056.1"/>
</dbReference>
<proteinExistence type="predicted"/>
<dbReference type="PROSITE" id="PS00678">
    <property type="entry name" value="WD_REPEATS_1"/>
    <property type="match status" value="2"/>
</dbReference>
<dbReference type="SMART" id="SM00255">
    <property type="entry name" value="TIR"/>
    <property type="match status" value="3"/>
</dbReference>
<feature type="repeat" description="WD" evidence="3">
    <location>
        <begin position="1041"/>
        <end position="1072"/>
    </location>
</feature>
<dbReference type="Proteomes" id="UP001464891">
    <property type="component" value="Unassembled WGS sequence"/>
</dbReference>
<reference evidence="5 6" key="1">
    <citation type="submission" date="2022-04" db="EMBL/GenBank/DDBJ databases">
        <title>Positive selection, recombination, and allopatry shape intraspecific diversity of widespread and dominant cyanobacteria.</title>
        <authorList>
            <person name="Wei J."/>
            <person name="Shu W."/>
            <person name="Hu C."/>
        </authorList>
    </citation>
    <scope>NUCLEOTIDE SEQUENCE [LARGE SCALE GENOMIC DNA]</scope>
    <source>
        <strain evidence="5 6">GB2-A4</strain>
    </source>
</reference>
<dbReference type="SMART" id="SM00320">
    <property type="entry name" value="WD40"/>
    <property type="match status" value="15"/>
</dbReference>
<dbReference type="InterPro" id="IPR035897">
    <property type="entry name" value="Toll_tir_struct_dom_sf"/>
</dbReference>
<evidence type="ECO:0000259" key="4">
    <source>
        <dbReference type="PROSITE" id="PS50104"/>
    </source>
</evidence>
<feature type="repeat" description="WD" evidence="3">
    <location>
        <begin position="1245"/>
        <end position="1286"/>
    </location>
</feature>
<dbReference type="InterPro" id="IPR001680">
    <property type="entry name" value="WD40_rpt"/>
</dbReference>
<dbReference type="PROSITE" id="PS50294">
    <property type="entry name" value="WD_REPEATS_REGION"/>
    <property type="match status" value="8"/>
</dbReference>
<dbReference type="InterPro" id="IPR000157">
    <property type="entry name" value="TIR_dom"/>
</dbReference>
<dbReference type="InterPro" id="IPR036322">
    <property type="entry name" value="WD40_repeat_dom_sf"/>
</dbReference>
<dbReference type="PROSITE" id="PS50082">
    <property type="entry name" value="WD_REPEATS_2"/>
    <property type="match status" value="9"/>
</dbReference>
<dbReference type="Pfam" id="PF13676">
    <property type="entry name" value="TIR_2"/>
    <property type="match status" value="3"/>
</dbReference>
<feature type="domain" description="TIR" evidence="4">
    <location>
        <begin position="208"/>
        <end position="338"/>
    </location>
</feature>
<evidence type="ECO:0000256" key="1">
    <source>
        <dbReference type="ARBA" id="ARBA00022574"/>
    </source>
</evidence>
<dbReference type="PANTHER" id="PTHR19879">
    <property type="entry name" value="TRANSCRIPTION INITIATION FACTOR TFIID"/>
    <property type="match status" value="1"/>
</dbReference>
<sequence>MIKFFDAFISYGRADSKDFAEKLYQQLTERGLKVWFDKRDIPHSVDYQLQIDDGIEKAHNFLFIITPHSVKSSYCRKEIELAVQCHKRIIPLLHVKADELKEQTHPIIRKIQRLEFQEGIDDFEKSFANLIKVIQRHEDYVQQHTQLLAKALEWERNQKQTSCLLIGEEKQQAQSWLKIRFKDEQPPCIPTDLHCEYITESIKNTNNLMTQVFISYADADRATMEKICNSLRRASITVWTNRTDIRTGEVFEEAICRGVEQADNVVYLLSPESVTSEFARQELEYALSLNKRIIPVLVRATPPEQIPEMLRGLHYIDLADNVQEADYHLDESQLLRILHQDEAYYNEHKVLLTKALKWKWQHENPSILLRGYNLRSAETWLKVATKRMLHPPTALMEELIAESLRQPPVESLDVFISYSRADADFARKLNDELQLQGKMTWLDQESIASGADFQQEIKQGIQACDNFLFILSPRSVESQYCEDEVDYAAKMNKRFVTVLHREVNPDNLHPELAKVQWIDFRQNSGDFQASFRQLVRTLETDREHLHNHTKWSQRAIAWHEKDKSADLLLRGSEFAIAEQWLREAESNQKQPPPTELQKAFIQSSRNAIRDEIKTEERRVLILRLLLALVSTALVGAVVGVVLAIQQKTLAEDALKEQATTLARESLSLTDSGTDREFDALIQAIRANQPLRQRNLEPEAADRGQMIQALREALYRVKEYNRLEGHTKDIEAISASPDGKMIATASTDGTARLWSQTGRFLKTLQHDDDVLKVSFSPDGQTIATYSRDQTVKLWNHQGESFNTLKHDDEILEYSFSPDGQIIATYSQDRTVKLWDRQGKPLKTLPFTSDVIGASFSPNSQWLVTLTQNGQIQLWTSQGKSIRTIKQAGVRVATFSPDSQTIATVTQQEIILRRLTGNKTGSTRIERVEDITGFTFSPDGQKLALTFEKGILLWSRQQQKPQTLPQSRVNSIQFSPNSQTFLSASNDRTVTLWRLNGEKLQTFRHDDPVYKAIFIPHASLIMTLSGKSVVKIWNLENPYSKFLVGHTKQVYGAVFSPNGQTIATRSGDGTARLWHRKGQLTKILKGPNLPLPAIGFHPGSTSVATVNRDEEFILWTLDGKPIFRRKLPYQVKLSSLSFSQNGQRIAIAMQSGDYSTVQIWSLAGITIKTLPGDQRSPTFNPKYPILTTATHNKVYLWTQDGQALRKLDKHHAILHKVSFSPDGTMIATASADGTAKLWTLQGREIVTLKHNDRVQDVQFSHDGQTVATASDDRTAKLWNLKGQELQTLSDHRDRVFQVSFSPDRQTIATASNDNMIRFWNFKGQLLKAINQNHEIYRMNFSPDGQHLLVAREQNSAVLWSLPPDSLQADPQQVLENLLGKACSWIDHYLKNKPEEDSDRTLCEGIGKK</sequence>
<dbReference type="SUPFAM" id="SSF50960">
    <property type="entry name" value="TolB, C-terminal domain"/>
    <property type="match status" value="1"/>
</dbReference>
<name>A0ABV0JGR8_9CYAN</name>
<feature type="repeat" description="WD" evidence="3">
    <location>
        <begin position="1000"/>
        <end position="1035"/>
    </location>
</feature>
<evidence type="ECO:0000256" key="3">
    <source>
        <dbReference type="PROSITE-ProRule" id="PRU00221"/>
    </source>
</evidence>
<feature type="repeat" description="WD" evidence="3">
    <location>
        <begin position="1286"/>
        <end position="1320"/>
    </location>
</feature>
<dbReference type="SUPFAM" id="SSF50978">
    <property type="entry name" value="WD40 repeat-like"/>
    <property type="match status" value="2"/>
</dbReference>
<dbReference type="InterPro" id="IPR020472">
    <property type="entry name" value="WD40_PAC1"/>
</dbReference>
<evidence type="ECO:0000313" key="6">
    <source>
        <dbReference type="Proteomes" id="UP001464891"/>
    </source>
</evidence>
<dbReference type="SUPFAM" id="SSF52200">
    <property type="entry name" value="Toll/Interleukin receptor TIR domain"/>
    <property type="match status" value="3"/>
</dbReference>
<dbReference type="Gene3D" id="3.40.50.10140">
    <property type="entry name" value="Toll/interleukin-1 receptor homology (TIR) domain"/>
    <property type="match status" value="3"/>
</dbReference>